<dbReference type="PATRIC" id="fig|1365257.3.peg.4146"/>
<feature type="chain" id="PRO_5007832343" evidence="1">
    <location>
        <begin position="19"/>
        <end position="286"/>
    </location>
</feature>
<dbReference type="AlphaFoldDB" id="A0A162C2Q7"/>
<dbReference type="EMBL" id="AUXX01000045">
    <property type="protein sequence ID" value="KZN61264.1"/>
    <property type="molecule type" value="Genomic_DNA"/>
</dbReference>
<dbReference type="Proteomes" id="UP000076661">
    <property type="component" value="Unassembled WGS sequence"/>
</dbReference>
<sequence>MKHLLIFLTLVAPLKLLAAPTIDSKEYKVMLSTANFSKSNEHQMVNQVFDEVAELTLSATNKPLLGTSYLSKVRQVRFYDVAQVCTLKQLGYVFRERIENDSSEVTLKYRHVDSYLSDFEDLSSQHSEAKTKLEADFSITNNGVWKVVYGHSTKVPNSRHINEIKDINKHFVGFKSAYQISDSTPLSPVSGLAVFERVYAGYKVDLGRQEAEFSLTLWYQNELAETPLVAELSFKYADKQGDFSKTVTQRAVRLFESIASQLSYADNTSMTKTQFIYQYQPSYCTQ</sequence>
<evidence type="ECO:0000313" key="3">
    <source>
        <dbReference type="Proteomes" id="UP000076661"/>
    </source>
</evidence>
<protein>
    <submittedName>
        <fullName evidence="2">Uncharacterized protein</fullName>
    </submittedName>
</protein>
<name>A0A162C2Q7_9GAMM</name>
<feature type="signal peptide" evidence="1">
    <location>
        <begin position="1"/>
        <end position="18"/>
    </location>
</feature>
<dbReference type="RefSeq" id="WP_063382427.1">
    <property type="nucleotide sequence ID" value="NZ_AUXX01000045.1"/>
</dbReference>
<comment type="caution">
    <text evidence="2">The sequence shown here is derived from an EMBL/GenBank/DDBJ whole genome shotgun (WGS) entry which is preliminary data.</text>
</comment>
<gene>
    <name evidence="2" type="ORF">N478_04165</name>
</gene>
<keyword evidence="1" id="KW-0732">Signal</keyword>
<accession>A0A162C2Q7</accession>
<evidence type="ECO:0000313" key="2">
    <source>
        <dbReference type="EMBL" id="KZN61264.1"/>
    </source>
</evidence>
<organism evidence="2 3">
    <name type="scientific">Pseudoalteromonas luteoviolacea S4060-1</name>
    <dbReference type="NCBI Taxonomy" id="1365257"/>
    <lineage>
        <taxon>Bacteria</taxon>
        <taxon>Pseudomonadati</taxon>
        <taxon>Pseudomonadota</taxon>
        <taxon>Gammaproteobacteria</taxon>
        <taxon>Alteromonadales</taxon>
        <taxon>Pseudoalteromonadaceae</taxon>
        <taxon>Pseudoalteromonas</taxon>
    </lineage>
</organism>
<reference evidence="2 3" key="1">
    <citation type="submission" date="2013-07" db="EMBL/GenBank/DDBJ databases">
        <title>Comparative Genomic and Metabolomic Analysis of Twelve Strains of Pseudoalteromonas luteoviolacea.</title>
        <authorList>
            <person name="Vynne N.G."/>
            <person name="Mansson M."/>
            <person name="Gram L."/>
        </authorList>
    </citation>
    <scope>NUCLEOTIDE SEQUENCE [LARGE SCALE GENOMIC DNA]</scope>
    <source>
        <strain evidence="2 3">S4060-1</strain>
    </source>
</reference>
<evidence type="ECO:0000256" key="1">
    <source>
        <dbReference type="SAM" id="SignalP"/>
    </source>
</evidence>
<proteinExistence type="predicted"/>